<feature type="compositionally biased region" description="Low complexity" evidence="12">
    <location>
        <begin position="576"/>
        <end position="607"/>
    </location>
</feature>
<keyword evidence="16" id="KW-1185">Reference proteome</keyword>
<keyword evidence="9" id="KW-0653">Protein transport</keyword>
<dbReference type="Gene3D" id="2.30.30.40">
    <property type="entry name" value="SH3 Domains"/>
    <property type="match status" value="1"/>
</dbReference>
<dbReference type="Gene3D" id="1.20.5.1940">
    <property type="match status" value="1"/>
</dbReference>
<dbReference type="CDD" id="cd11805">
    <property type="entry name" value="SH3_GRB2_like_C"/>
    <property type="match status" value="1"/>
</dbReference>
<organism evidence="15 16">
    <name type="scientific">Hydnum rufescens UP504</name>
    <dbReference type="NCBI Taxonomy" id="1448309"/>
    <lineage>
        <taxon>Eukaryota</taxon>
        <taxon>Fungi</taxon>
        <taxon>Dikarya</taxon>
        <taxon>Basidiomycota</taxon>
        <taxon>Agaricomycotina</taxon>
        <taxon>Agaricomycetes</taxon>
        <taxon>Cantharellales</taxon>
        <taxon>Hydnaceae</taxon>
        <taxon>Hydnum</taxon>
    </lineage>
</organism>
<dbReference type="PROSITE" id="PS50002">
    <property type="entry name" value="SH3"/>
    <property type="match status" value="1"/>
</dbReference>
<keyword evidence="10" id="KW-0472">Membrane</keyword>
<protein>
    <recommendedName>
        <fullName evidence="4">Class E vacuolar protein-sorting machinery protein HSE1</fullName>
    </recommendedName>
    <alternativeName>
        <fullName evidence="5">Class E vacuolar protein-sorting machinery protein hse1</fullName>
    </alternativeName>
</protein>
<feature type="compositionally biased region" description="Low complexity" evidence="12">
    <location>
        <begin position="263"/>
        <end position="282"/>
    </location>
</feature>
<sequence>MFKAVNPYDEIVAKATDENLTAENWEVIISLCDKVQEEGETGARNVIAAILKRLAHRTSNVQLYALSLAEALSKNCGIELHRELSSRSFTQGLEKLVGDRNTHEKVKRRTLNLIRTWAGEFESDPTLGIMGECYESLKGKNYKFEPENEPPPPEVDDEIRRKEEEELQRVLELSMKDRGGRSNWVSKYPDQGGSSSIAASSSQPTRSNAASSSKPGTTYPSGFSPSPNAAVPTHPRSSTIRTAVPSTDPSLAKHSSPIQPTRVSSAAPTSIPASIPAPAQPVSAPPASSPSPVQISRVRALHTFEPTEPGELGFEKGDVIKVVDRGYKDWWRGQLRGKTGIFPVNYVVGRMTVCLNVRINDSLSFIQEPIAEPTPAEIAREAQQEAQIFAQAAAIDQLLEMLRKVDPLKDNIADNEEIQELYRSSMTLRPKIVKLIDRYSQKRADLVAMNESFVKARRIFDQVMEESLAKHNPGAALYDYTRVPEQRPDSHSHPVTGYASSPGYGWTPGAYGPQQQGVQPQFPQFDGARPTNYPSQEPQQPLPHSYSVPPQVSPSLYATNDPAVYQQQLQQQQFQQMKMQQQPIPAQNPQVQQHQYQPAQQQQLPSPGYTAPPEPPHKQQQGHPDPGVGYRPPASPVPTQSGFVQPVQSPQPQQTSPVSPQIQPQAEPQGQPVGQAQAHAQNIQQPYEQVPSQAHLQQQSQPAQGLPNPQVVAPLPPIDGPLPYPFDASRQYADPNVQAWASYYASGGNDPTGRVYFIPSTLPASALLSPGDAVSTHHLTRSQSQQSQPGPHSGTQTQQLEHEVQPQNDVTQGYTYGSNSRPVQQDPGSAVSSPLSQVGLVGQQTPDRFRRSEPPQARIQGYHPMSLAR</sequence>
<feature type="compositionally biased region" description="Pro residues" evidence="12">
    <location>
        <begin position="714"/>
        <end position="724"/>
    </location>
</feature>
<evidence type="ECO:0000256" key="11">
    <source>
        <dbReference type="PROSITE-ProRule" id="PRU00192"/>
    </source>
</evidence>
<keyword evidence="7" id="KW-0813">Transport</keyword>
<feature type="compositionally biased region" description="Polar residues" evidence="12">
    <location>
        <begin position="666"/>
        <end position="687"/>
    </location>
</feature>
<feature type="compositionally biased region" description="Polar residues" evidence="12">
    <location>
        <begin position="203"/>
        <end position="227"/>
    </location>
</feature>
<evidence type="ECO:0000259" key="13">
    <source>
        <dbReference type="PROSITE" id="PS50002"/>
    </source>
</evidence>
<evidence type="ECO:0000256" key="10">
    <source>
        <dbReference type="ARBA" id="ARBA00023136"/>
    </source>
</evidence>
<dbReference type="AlphaFoldDB" id="A0A9P6ARP6"/>
<dbReference type="Pfam" id="PF00790">
    <property type="entry name" value="VHS"/>
    <property type="match status" value="1"/>
</dbReference>
<dbReference type="InterPro" id="IPR008942">
    <property type="entry name" value="ENTH_VHS"/>
</dbReference>
<dbReference type="Proteomes" id="UP000886523">
    <property type="component" value="Unassembled WGS sequence"/>
</dbReference>
<accession>A0A9P6ARP6</accession>
<comment type="similarity">
    <text evidence="3">Belongs to the STAM family.</text>
</comment>
<dbReference type="InterPro" id="IPR004152">
    <property type="entry name" value="GAT_dom"/>
</dbReference>
<dbReference type="PROSITE" id="PS50179">
    <property type="entry name" value="VHS"/>
    <property type="match status" value="1"/>
</dbReference>
<dbReference type="GO" id="GO:0033565">
    <property type="term" value="C:ESCRT-0 complex"/>
    <property type="evidence" value="ECO:0007669"/>
    <property type="project" value="TreeGrafter"/>
</dbReference>
<dbReference type="SUPFAM" id="SSF50044">
    <property type="entry name" value="SH3-domain"/>
    <property type="match status" value="1"/>
</dbReference>
<dbReference type="SUPFAM" id="SSF48464">
    <property type="entry name" value="ENTH/VHS domain"/>
    <property type="match status" value="1"/>
</dbReference>
<comment type="caution">
    <text evidence="15">The sequence shown here is derived from an EMBL/GenBank/DDBJ whole genome shotgun (WGS) entry which is preliminary data.</text>
</comment>
<feature type="compositionally biased region" description="Low complexity" evidence="12">
    <location>
        <begin position="512"/>
        <end position="525"/>
    </location>
</feature>
<feature type="region of interest" description="Disordered" evidence="12">
    <location>
        <begin position="141"/>
        <end position="160"/>
    </location>
</feature>
<keyword evidence="6 11" id="KW-0728">SH3 domain</keyword>
<reference evidence="15" key="1">
    <citation type="journal article" date="2020" name="Nat. Commun.">
        <title>Large-scale genome sequencing of mycorrhizal fungi provides insights into the early evolution of symbiotic traits.</title>
        <authorList>
            <person name="Miyauchi S."/>
            <person name="Kiss E."/>
            <person name="Kuo A."/>
            <person name="Drula E."/>
            <person name="Kohler A."/>
            <person name="Sanchez-Garcia M."/>
            <person name="Morin E."/>
            <person name="Andreopoulos B."/>
            <person name="Barry K.W."/>
            <person name="Bonito G."/>
            <person name="Buee M."/>
            <person name="Carver A."/>
            <person name="Chen C."/>
            <person name="Cichocki N."/>
            <person name="Clum A."/>
            <person name="Culley D."/>
            <person name="Crous P.W."/>
            <person name="Fauchery L."/>
            <person name="Girlanda M."/>
            <person name="Hayes R.D."/>
            <person name="Keri Z."/>
            <person name="LaButti K."/>
            <person name="Lipzen A."/>
            <person name="Lombard V."/>
            <person name="Magnuson J."/>
            <person name="Maillard F."/>
            <person name="Murat C."/>
            <person name="Nolan M."/>
            <person name="Ohm R.A."/>
            <person name="Pangilinan J."/>
            <person name="Pereira M.F."/>
            <person name="Perotto S."/>
            <person name="Peter M."/>
            <person name="Pfister S."/>
            <person name="Riley R."/>
            <person name="Sitrit Y."/>
            <person name="Stielow J.B."/>
            <person name="Szollosi G."/>
            <person name="Zifcakova L."/>
            <person name="Stursova M."/>
            <person name="Spatafora J.W."/>
            <person name="Tedersoo L."/>
            <person name="Vaario L.M."/>
            <person name="Yamada A."/>
            <person name="Yan M."/>
            <person name="Wang P."/>
            <person name="Xu J."/>
            <person name="Bruns T."/>
            <person name="Baldrian P."/>
            <person name="Vilgalys R."/>
            <person name="Dunand C."/>
            <person name="Henrissat B."/>
            <person name="Grigoriev I.V."/>
            <person name="Hibbett D."/>
            <person name="Nagy L.G."/>
            <person name="Martin F.M."/>
        </authorList>
    </citation>
    <scope>NUCLEOTIDE SEQUENCE</scope>
    <source>
        <strain evidence="15">UP504</strain>
    </source>
</reference>
<dbReference type="CDD" id="cd21386">
    <property type="entry name" value="GAT_Hse1"/>
    <property type="match status" value="1"/>
</dbReference>
<keyword evidence="8" id="KW-0967">Endosome</keyword>
<feature type="compositionally biased region" description="Polar residues" evidence="12">
    <location>
        <begin position="235"/>
        <end position="249"/>
    </location>
</feature>
<evidence type="ECO:0000256" key="1">
    <source>
        <dbReference type="ARBA" id="ARBA00002654"/>
    </source>
</evidence>
<dbReference type="InterPro" id="IPR003903">
    <property type="entry name" value="UIM_dom"/>
</dbReference>
<feature type="region of interest" description="Disordered" evidence="12">
    <location>
        <begin position="775"/>
        <end position="869"/>
    </location>
</feature>
<name>A0A9P6ARP6_9AGAM</name>
<evidence type="ECO:0000256" key="9">
    <source>
        <dbReference type="ARBA" id="ARBA00022927"/>
    </source>
</evidence>
<feature type="domain" description="VHS" evidence="14">
    <location>
        <begin position="15"/>
        <end position="145"/>
    </location>
</feature>
<evidence type="ECO:0000256" key="8">
    <source>
        <dbReference type="ARBA" id="ARBA00022753"/>
    </source>
</evidence>
<dbReference type="EMBL" id="MU129031">
    <property type="protein sequence ID" value="KAF9509641.1"/>
    <property type="molecule type" value="Genomic_DNA"/>
</dbReference>
<evidence type="ECO:0000256" key="5">
    <source>
        <dbReference type="ARBA" id="ARBA00018978"/>
    </source>
</evidence>
<comment type="function">
    <text evidence="1">Component of the ESCRT-0 complex which is the sorting receptor for ubiquitinated cargo proteins at the multivesicular body (MVB).</text>
</comment>
<evidence type="ECO:0000256" key="12">
    <source>
        <dbReference type="SAM" id="MobiDB-lite"/>
    </source>
</evidence>
<evidence type="ECO:0000256" key="7">
    <source>
        <dbReference type="ARBA" id="ARBA00022448"/>
    </source>
</evidence>
<dbReference type="GO" id="GO:0043130">
    <property type="term" value="F:ubiquitin binding"/>
    <property type="evidence" value="ECO:0007669"/>
    <property type="project" value="InterPro"/>
</dbReference>
<feature type="region of interest" description="Disordered" evidence="12">
    <location>
        <begin position="180"/>
        <end position="291"/>
    </location>
</feature>
<dbReference type="InterPro" id="IPR001452">
    <property type="entry name" value="SH3_domain"/>
</dbReference>
<dbReference type="InterPro" id="IPR050670">
    <property type="entry name" value="STAM"/>
</dbReference>
<feature type="compositionally biased region" description="Polar residues" evidence="12">
    <location>
        <begin position="789"/>
        <end position="846"/>
    </location>
</feature>
<feature type="compositionally biased region" description="Polar residues" evidence="12">
    <location>
        <begin position="548"/>
        <end position="557"/>
    </location>
</feature>
<dbReference type="InterPro" id="IPR036028">
    <property type="entry name" value="SH3-like_dom_sf"/>
</dbReference>
<dbReference type="CDD" id="cd16978">
    <property type="entry name" value="VHS_HSE1"/>
    <property type="match status" value="1"/>
</dbReference>
<proteinExistence type="inferred from homology"/>
<feature type="compositionally biased region" description="Low complexity" evidence="12">
    <location>
        <begin position="689"/>
        <end position="704"/>
    </location>
</feature>
<dbReference type="Pfam" id="PF03127">
    <property type="entry name" value="GAT"/>
    <property type="match status" value="1"/>
</dbReference>
<dbReference type="PRINTS" id="PR00452">
    <property type="entry name" value="SH3DOMAIN"/>
</dbReference>
<dbReference type="GO" id="GO:0010008">
    <property type="term" value="C:endosome membrane"/>
    <property type="evidence" value="ECO:0007669"/>
    <property type="project" value="UniProtKB-SubCell"/>
</dbReference>
<evidence type="ECO:0000256" key="3">
    <source>
        <dbReference type="ARBA" id="ARBA00009666"/>
    </source>
</evidence>
<dbReference type="OrthoDB" id="10255964at2759"/>
<gene>
    <name evidence="15" type="ORF">BS47DRAFT_1396689</name>
</gene>
<evidence type="ECO:0000256" key="4">
    <source>
        <dbReference type="ARBA" id="ARBA00017923"/>
    </source>
</evidence>
<dbReference type="SMART" id="SM00288">
    <property type="entry name" value="VHS"/>
    <property type="match status" value="1"/>
</dbReference>
<evidence type="ECO:0000256" key="6">
    <source>
        <dbReference type="ARBA" id="ARBA00022443"/>
    </source>
</evidence>
<dbReference type="PANTHER" id="PTHR45929">
    <property type="entry name" value="JAK PATHWAY SIGNAL TRANSDUCTION ADAPTOR MOLECULE"/>
    <property type="match status" value="1"/>
</dbReference>
<dbReference type="PANTHER" id="PTHR45929:SF3">
    <property type="entry name" value="JAK PATHWAY SIGNAL TRANSDUCTION ADAPTOR MOLECULE"/>
    <property type="match status" value="1"/>
</dbReference>
<dbReference type="Pfam" id="PF00018">
    <property type="entry name" value="SH3_1"/>
    <property type="match status" value="1"/>
</dbReference>
<dbReference type="SUPFAM" id="SSF89009">
    <property type="entry name" value="GAT-like domain"/>
    <property type="match status" value="1"/>
</dbReference>
<dbReference type="GO" id="GO:0035091">
    <property type="term" value="F:phosphatidylinositol binding"/>
    <property type="evidence" value="ECO:0007669"/>
    <property type="project" value="InterPro"/>
</dbReference>
<feature type="domain" description="SH3" evidence="13">
    <location>
        <begin position="293"/>
        <end position="352"/>
    </location>
</feature>
<feature type="region of interest" description="Disordered" evidence="12">
    <location>
        <begin position="576"/>
        <end position="729"/>
    </location>
</feature>
<feature type="compositionally biased region" description="Low complexity" evidence="12">
    <location>
        <begin position="644"/>
        <end position="665"/>
    </location>
</feature>
<dbReference type="SMART" id="SM00326">
    <property type="entry name" value="SH3"/>
    <property type="match status" value="1"/>
</dbReference>
<evidence type="ECO:0000259" key="14">
    <source>
        <dbReference type="PROSITE" id="PS50179"/>
    </source>
</evidence>
<comment type="subcellular location">
    <subcellularLocation>
        <location evidence="2">Endosome membrane</location>
        <topology evidence="2">Peripheral membrane protein</topology>
        <orientation evidence="2">Cytoplasmic side</orientation>
    </subcellularLocation>
</comment>
<dbReference type="PROSITE" id="PS50330">
    <property type="entry name" value="UIM"/>
    <property type="match status" value="1"/>
</dbReference>
<dbReference type="InterPro" id="IPR002014">
    <property type="entry name" value="VHS_dom"/>
</dbReference>
<feature type="region of interest" description="Disordered" evidence="12">
    <location>
        <begin position="485"/>
        <end position="557"/>
    </location>
</feature>
<evidence type="ECO:0000256" key="2">
    <source>
        <dbReference type="ARBA" id="ARBA00004125"/>
    </source>
</evidence>
<dbReference type="GO" id="GO:0043328">
    <property type="term" value="P:protein transport to vacuole involved in ubiquitin-dependent protein catabolic process via the multivesicular body sorting pathway"/>
    <property type="evidence" value="ECO:0007669"/>
    <property type="project" value="TreeGrafter"/>
</dbReference>
<dbReference type="Gene3D" id="1.25.40.90">
    <property type="match status" value="1"/>
</dbReference>
<evidence type="ECO:0000313" key="16">
    <source>
        <dbReference type="Proteomes" id="UP000886523"/>
    </source>
</evidence>
<evidence type="ECO:0000313" key="15">
    <source>
        <dbReference type="EMBL" id="KAF9509641.1"/>
    </source>
</evidence>